<dbReference type="GO" id="GO:0033314">
    <property type="term" value="P:mitotic DNA replication checkpoint signaling"/>
    <property type="evidence" value="ECO:0007669"/>
    <property type="project" value="TreeGrafter"/>
</dbReference>
<dbReference type="SMART" id="SM00382">
    <property type="entry name" value="AAA"/>
    <property type="match status" value="1"/>
</dbReference>
<dbReference type="Gene3D" id="1.10.8.60">
    <property type="match status" value="1"/>
</dbReference>
<dbReference type="Gene3D" id="3.40.50.300">
    <property type="entry name" value="P-loop containing nucleotide triphosphate hydrolases"/>
    <property type="match status" value="1"/>
</dbReference>
<keyword evidence="5" id="KW-1185">Reference proteome</keyword>
<dbReference type="InterPro" id="IPR049945">
    <property type="entry name" value="AAA_22"/>
</dbReference>
<dbReference type="GO" id="GO:0005634">
    <property type="term" value="C:nucleus"/>
    <property type="evidence" value="ECO:0007669"/>
    <property type="project" value="TreeGrafter"/>
</dbReference>
<dbReference type="GO" id="GO:0016887">
    <property type="term" value="F:ATP hydrolysis activity"/>
    <property type="evidence" value="ECO:0007669"/>
    <property type="project" value="InterPro"/>
</dbReference>
<evidence type="ECO:0000256" key="1">
    <source>
        <dbReference type="ARBA" id="ARBA00006184"/>
    </source>
</evidence>
<accession>A0A137PG80</accession>
<dbReference type="PANTHER" id="PTHR10763:SF26">
    <property type="entry name" value="CELL DIVISION CONTROL PROTEIN 6 HOMOLOG"/>
    <property type="match status" value="1"/>
</dbReference>
<dbReference type="SUPFAM" id="SSF52540">
    <property type="entry name" value="P-loop containing nucleoside triphosphate hydrolases"/>
    <property type="match status" value="1"/>
</dbReference>
<evidence type="ECO:0000313" key="5">
    <source>
        <dbReference type="Proteomes" id="UP000070444"/>
    </source>
</evidence>
<dbReference type="GO" id="GO:0006270">
    <property type="term" value="P:DNA replication initiation"/>
    <property type="evidence" value="ECO:0007669"/>
    <property type="project" value="TreeGrafter"/>
</dbReference>
<dbReference type="OrthoDB" id="1926878at2759"/>
<comment type="similarity">
    <text evidence="1">Belongs to the CDC6/cdc18 family.</text>
</comment>
<protein>
    <recommendedName>
        <fullName evidence="3">AAA+ ATPase domain-containing protein</fullName>
    </recommendedName>
</protein>
<evidence type="ECO:0000256" key="2">
    <source>
        <dbReference type="ARBA" id="ARBA00022705"/>
    </source>
</evidence>
<proteinExistence type="inferred from homology"/>
<feature type="domain" description="AAA+ ATPase" evidence="3">
    <location>
        <begin position="42"/>
        <end position="235"/>
    </location>
</feature>
<dbReference type="OMA" id="WPTDEVY"/>
<dbReference type="GO" id="GO:0003688">
    <property type="term" value="F:DNA replication origin binding"/>
    <property type="evidence" value="ECO:0007669"/>
    <property type="project" value="TreeGrafter"/>
</dbReference>
<dbReference type="PANTHER" id="PTHR10763">
    <property type="entry name" value="CELL DIVISION CONTROL PROTEIN 6-RELATED"/>
    <property type="match status" value="1"/>
</dbReference>
<dbReference type="InterPro" id="IPR036390">
    <property type="entry name" value="WH_DNA-bd_sf"/>
</dbReference>
<gene>
    <name evidence="4" type="ORF">CONCODRAFT_15170</name>
</gene>
<keyword evidence="2" id="KW-0235">DNA replication</keyword>
<sequence length="427" mass="48319">MSELYLTLKSSLNKPCSTLVGRTSEREQINSFFLENYESKLKTSTLYISGNPGTGKTALIQEFITKYTSPSDESLQSTKKRKLKSNSLGETIYYFNCTGLKTNREIYSKLFKLIAKDDEVNELSKIKDEKLKLENLILNNVNNGKKKTDKTIKLIILDEIDQLLGNKGSDENEELHQLIEWTYLPNSTLSLIGISNTLNLLEKFLPKLKAKGHDPLSINFLPYKVNELTDILKFKCKDLTYKDSEDNDQPLVNAKAIEFCSRKVASDTGDLRRALDLLVQVVDYTQEQFESSDSTEVIQVGIAQALSVTKLLNQNGLNNNLKGVNISQKLILISLLHNLKLNQVVKFDDIYDKYSDLCYESELFHPISTTEFRDCLTNLEVLGAIKITTKKVKKQTLELINLLSREVEIRNLAKGNAELEGLLPDAS</sequence>
<dbReference type="InterPro" id="IPR036388">
    <property type="entry name" value="WH-like_DNA-bd_sf"/>
</dbReference>
<dbReference type="InterPro" id="IPR050311">
    <property type="entry name" value="ORC1/CDC6"/>
</dbReference>
<dbReference type="InterPro" id="IPR054425">
    <property type="entry name" value="Cdc6_ORC1-like_ATPase_lid"/>
</dbReference>
<reference evidence="4 5" key="1">
    <citation type="journal article" date="2015" name="Genome Biol. Evol.">
        <title>Phylogenomic analyses indicate that early fungi evolved digesting cell walls of algal ancestors of land plants.</title>
        <authorList>
            <person name="Chang Y."/>
            <person name="Wang S."/>
            <person name="Sekimoto S."/>
            <person name="Aerts A.L."/>
            <person name="Choi C."/>
            <person name="Clum A."/>
            <person name="LaButti K.M."/>
            <person name="Lindquist E.A."/>
            <person name="Yee Ngan C."/>
            <person name="Ohm R.A."/>
            <person name="Salamov A.A."/>
            <person name="Grigoriev I.V."/>
            <person name="Spatafora J.W."/>
            <person name="Berbee M.L."/>
        </authorList>
    </citation>
    <scope>NUCLEOTIDE SEQUENCE [LARGE SCALE GENOMIC DNA]</scope>
    <source>
        <strain evidence="4 5">NRRL 28638</strain>
    </source>
</reference>
<dbReference type="SUPFAM" id="SSF46785">
    <property type="entry name" value="Winged helix' DNA-binding domain"/>
    <property type="match status" value="1"/>
</dbReference>
<dbReference type="Pfam" id="PF13401">
    <property type="entry name" value="AAA_22"/>
    <property type="match status" value="1"/>
</dbReference>
<dbReference type="InterPro" id="IPR027417">
    <property type="entry name" value="P-loop_NTPase"/>
</dbReference>
<name>A0A137PG80_CONC2</name>
<dbReference type="EMBL" id="KQ964429">
    <property type="protein sequence ID" value="KXN73980.1"/>
    <property type="molecule type" value="Genomic_DNA"/>
</dbReference>
<organism evidence="4 5">
    <name type="scientific">Conidiobolus coronatus (strain ATCC 28846 / CBS 209.66 / NRRL 28638)</name>
    <name type="common">Delacroixia coronata</name>
    <dbReference type="NCBI Taxonomy" id="796925"/>
    <lineage>
        <taxon>Eukaryota</taxon>
        <taxon>Fungi</taxon>
        <taxon>Fungi incertae sedis</taxon>
        <taxon>Zoopagomycota</taxon>
        <taxon>Entomophthoromycotina</taxon>
        <taxon>Entomophthoromycetes</taxon>
        <taxon>Entomophthorales</taxon>
        <taxon>Ancylistaceae</taxon>
        <taxon>Conidiobolus</taxon>
    </lineage>
</organism>
<dbReference type="Pfam" id="PF22606">
    <property type="entry name" value="Cdc6-ORC-like_ATPase_lid"/>
    <property type="match status" value="1"/>
</dbReference>
<dbReference type="STRING" id="796925.A0A137PG80"/>
<dbReference type="Pfam" id="PF09079">
    <property type="entry name" value="WHD_Cdc6"/>
    <property type="match status" value="1"/>
</dbReference>
<dbReference type="InterPro" id="IPR015163">
    <property type="entry name" value="Cdc6_C"/>
</dbReference>
<dbReference type="AlphaFoldDB" id="A0A137PG80"/>
<dbReference type="Proteomes" id="UP000070444">
    <property type="component" value="Unassembled WGS sequence"/>
</dbReference>
<evidence type="ECO:0000259" key="3">
    <source>
        <dbReference type="SMART" id="SM00382"/>
    </source>
</evidence>
<evidence type="ECO:0000313" key="4">
    <source>
        <dbReference type="EMBL" id="KXN73980.1"/>
    </source>
</evidence>
<dbReference type="Gene3D" id="1.10.10.10">
    <property type="entry name" value="Winged helix-like DNA-binding domain superfamily/Winged helix DNA-binding domain"/>
    <property type="match status" value="1"/>
</dbReference>
<dbReference type="InterPro" id="IPR003593">
    <property type="entry name" value="AAA+_ATPase"/>
</dbReference>